<dbReference type="PANTHER" id="PTHR33710:SF71">
    <property type="entry name" value="ENDONUCLEASE_EXONUCLEASE_PHOSPHATASE DOMAIN-CONTAINING PROTEIN"/>
    <property type="match status" value="1"/>
</dbReference>
<keyword evidence="2" id="KW-1185">Reference proteome</keyword>
<accession>A0A9Q1GFC4</accession>
<dbReference type="Gene3D" id="3.60.10.10">
    <property type="entry name" value="Endonuclease/exonuclease/phosphatase"/>
    <property type="match status" value="1"/>
</dbReference>
<dbReference type="EMBL" id="JAKOGI010005743">
    <property type="protein sequence ID" value="KAJ8419257.1"/>
    <property type="molecule type" value="Genomic_DNA"/>
</dbReference>
<dbReference type="PANTHER" id="PTHR33710">
    <property type="entry name" value="BNAC02G09200D PROTEIN"/>
    <property type="match status" value="1"/>
</dbReference>
<evidence type="ECO:0000313" key="1">
    <source>
        <dbReference type="EMBL" id="KAJ8419257.1"/>
    </source>
</evidence>
<protein>
    <recommendedName>
        <fullName evidence="3">Reverse transcriptase</fullName>
    </recommendedName>
</protein>
<organism evidence="1 2">
    <name type="scientific">Carnegiea gigantea</name>
    <dbReference type="NCBI Taxonomy" id="171969"/>
    <lineage>
        <taxon>Eukaryota</taxon>
        <taxon>Viridiplantae</taxon>
        <taxon>Streptophyta</taxon>
        <taxon>Embryophyta</taxon>
        <taxon>Tracheophyta</taxon>
        <taxon>Spermatophyta</taxon>
        <taxon>Magnoliopsida</taxon>
        <taxon>eudicotyledons</taxon>
        <taxon>Gunneridae</taxon>
        <taxon>Pentapetalae</taxon>
        <taxon>Caryophyllales</taxon>
        <taxon>Cactineae</taxon>
        <taxon>Cactaceae</taxon>
        <taxon>Cactoideae</taxon>
        <taxon>Echinocereeae</taxon>
        <taxon>Carnegiea</taxon>
    </lineage>
</organism>
<evidence type="ECO:0008006" key="3">
    <source>
        <dbReference type="Google" id="ProtNLM"/>
    </source>
</evidence>
<comment type="caution">
    <text evidence="1">The sequence shown here is derived from an EMBL/GenBank/DDBJ whole genome shotgun (WGS) entry which is preliminary data.</text>
</comment>
<dbReference type="AlphaFoldDB" id="A0A9Q1GFC4"/>
<evidence type="ECO:0000313" key="2">
    <source>
        <dbReference type="Proteomes" id="UP001153076"/>
    </source>
</evidence>
<dbReference type="Proteomes" id="UP001153076">
    <property type="component" value="Unassembled WGS sequence"/>
</dbReference>
<gene>
    <name evidence="1" type="ORF">Cgig2_003298</name>
</gene>
<dbReference type="OrthoDB" id="1932741at2759"/>
<reference evidence="1" key="1">
    <citation type="submission" date="2022-04" db="EMBL/GenBank/DDBJ databases">
        <title>Carnegiea gigantea Genome sequencing and assembly v2.</title>
        <authorList>
            <person name="Copetti D."/>
            <person name="Sanderson M.J."/>
            <person name="Burquez A."/>
            <person name="Wojciechowski M.F."/>
        </authorList>
    </citation>
    <scope>NUCLEOTIDE SEQUENCE</scope>
    <source>
        <strain evidence="1">SGP5-SGP5p</strain>
        <tissue evidence="1">Aerial part</tissue>
    </source>
</reference>
<name>A0A9Q1GFC4_9CARY</name>
<sequence length="409" mass="47467">MEGPFPEYIEFFSEHGVLLRQQVVFEWKPSKCTHCGMYGHIEEDYRKKHHEKEWRRVQAPPQETAVNNDVPMPATSEEEGFTAVTRRTAAKSPQHVLTTTNQNHNNQLIHGKALQLSTNKLFYVTVIYGMNHVTQRQVLWDELIDLAPHSEAWCILGDFNAVLSKEDRIKGDPMTEQEIQELKPLLETCELQESPSVGAYFTWTNKTIWSRLGRILLNPYWHATFDYTHTKTLAMGLSDHTPLLLQFVRTPRPRPCFQYCEMWSKQPEFLKIVEAYLPSQSNITLAGLYSYLDLIRPQLQRLNTHKFADLQGQQLKVRKALEEIQRALQQQPGDQHLLSLERQVKEHYISILASSLFLIKQQSKMEWLNFGDENTRLFFAKSKQRKMATYIYSLKDASGTSVHGFDAIG</sequence>
<dbReference type="SUPFAM" id="SSF56219">
    <property type="entry name" value="DNase I-like"/>
    <property type="match status" value="1"/>
</dbReference>
<proteinExistence type="predicted"/>
<dbReference type="InterPro" id="IPR036691">
    <property type="entry name" value="Endo/exonu/phosph_ase_sf"/>
</dbReference>